<dbReference type="PANTHER" id="PTHR37984:SF8">
    <property type="entry name" value="CCHC-TYPE DOMAIN-CONTAINING PROTEIN"/>
    <property type="match status" value="1"/>
</dbReference>
<feature type="region of interest" description="Disordered" evidence="8">
    <location>
        <begin position="259"/>
        <end position="281"/>
    </location>
</feature>
<evidence type="ECO:0000313" key="11">
    <source>
        <dbReference type="EMBL" id="BES89005.1"/>
    </source>
</evidence>
<dbReference type="InterPro" id="IPR041373">
    <property type="entry name" value="RT_RNaseH"/>
</dbReference>
<evidence type="ECO:0000256" key="5">
    <source>
        <dbReference type="ARBA" id="ARBA00022759"/>
    </source>
</evidence>
<dbReference type="Gene3D" id="3.30.70.270">
    <property type="match status" value="2"/>
</dbReference>
<dbReference type="Gene3D" id="1.10.340.70">
    <property type="match status" value="1"/>
</dbReference>
<feature type="region of interest" description="Disordered" evidence="8">
    <location>
        <begin position="182"/>
        <end position="209"/>
    </location>
</feature>
<dbReference type="InterPro" id="IPR043502">
    <property type="entry name" value="DNA/RNA_pol_sf"/>
</dbReference>
<dbReference type="InterPro" id="IPR041588">
    <property type="entry name" value="Integrase_H2C2"/>
</dbReference>
<dbReference type="InterPro" id="IPR043128">
    <property type="entry name" value="Rev_trsase/Diguanyl_cyclase"/>
</dbReference>
<dbReference type="CDD" id="cd01647">
    <property type="entry name" value="RT_LTR"/>
    <property type="match status" value="1"/>
</dbReference>
<dbReference type="EMBL" id="AP028909">
    <property type="protein sequence ID" value="BES89005.1"/>
    <property type="molecule type" value="Genomic_DNA"/>
</dbReference>
<dbReference type="PROSITE" id="PS50878">
    <property type="entry name" value="RT_POL"/>
    <property type="match status" value="1"/>
</dbReference>
<keyword evidence="7 11" id="KW-0695">RNA-directed DNA polymerase</keyword>
<dbReference type="CDD" id="cd05481">
    <property type="entry name" value="retropepsin_like_LTR_1"/>
    <property type="match status" value="1"/>
</dbReference>
<dbReference type="GO" id="GO:0003964">
    <property type="term" value="F:RNA-directed DNA polymerase activity"/>
    <property type="evidence" value="ECO:0007669"/>
    <property type="project" value="UniProtKB-KW"/>
</dbReference>
<gene>
    <name evidence="11" type="ORF">NTJ_01812</name>
</gene>
<evidence type="ECO:0000256" key="8">
    <source>
        <dbReference type="SAM" id="MobiDB-lite"/>
    </source>
</evidence>
<evidence type="ECO:0000256" key="2">
    <source>
        <dbReference type="ARBA" id="ARBA00022679"/>
    </source>
</evidence>
<evidence type="ECO:0000256" key="7">
    <source>
        <dbReference type="ARBA" id="ARBA00022918"/>
    </source>
</evidence>
<evidence type="ECO:0000259" key="9">
    <source>
        <dbReference type="PROSITE" id="PS50878"/>
    </source>
</evidence>
<dbReference type="Pfam" id="PF17917">
    <property type="entry name" value="RT_RNaseH"/>
    <property type="match status" value="1"/>
</dbReference>
<organism evidence="11 12">
    <name type="scientific">Nesidiocoris tenuis</name>
    <dbReference type="NCBI Taxonomy" id="355587"/>
    <lineage>
        <taxon>Eukaryota</taxon>
        <taxon>Metazoa</taxon>
        <taxon>Ecdysozoa</taxon>
        <taxon>Arthropoda</taxon>
        <taxon>Hexapoda</taxon>
        <taxon>Insecta</taxon>
        <taxon>Pterygota</taxon>
        <taxon>Neoptera</taxon>
        <taxon>Paraneoptera</taxon>
        <taxon>Hemiptera</taxon>
        <taxon>Heteroptera</taxon>
        <taxon>Panheteroptera</taxon>
        <taxon>Cimicomorpha</taxon>
        <taxon>Miridae</taxon>
        <taxon>Dicyphina</taxon>
        <taxon>Nesidiocoris</taxon>
    </lineage>
</organism>
<reference evidence="11 12" key="1">
    <citation type="submission" date="2023-09" db="EMBL/GenBank/DDBJ databases">
        <title>Nesidiocoris tenuis whole genome shotgun sequence.</title>
        <authorList>
            <person name="Shibata T."/>
            <person name="Shimoda M."/>
            <person name="Kobayashi T."/>
            <person name="Uehara T."/>
        </authorList>
    </citation>
    <scope>NUCLEOTIDE SEQUENCE [LARGE SCALE GENOMIC DNA]</scope>
    <source>
        <strain evidence="11 12">Japan</strain>
    </source>
</reference>
<dbReference type="Pfam" id="PF00078">
    <property type="entry name" value="RVT_1"/>
    <property type="match status" value="1"/>
</dbReference>
<dbReference type="SUPFAM" id="SSF53098">
    <property type="entry name" value="Ribonuclease H-like"/>
    <property type="match status" value="1"/>
</dbReference>
<dbReference type="Gene3D" id="3.10.10.10">
    <property type="entry name" value="HIV Type 1 Reverse Transcriptase, subunit A, domain 1"/>
    <property type="match status" value="1"/>
</dbReference>
<evidence type="ECO:0000256" key="1">
    <source>
        <dbReference type="ARBA" id="ARBA00012493"/>
    </source>
</evidence>
<protein>
    <recommendedName>
        <fullName evidence="1">RNA-directed DNA polymerase</fullName>
        <ecNumber evidence="1">2.7.7.49</ecNumber>
    </recommendedName>
</protein>
<evidence type="ECO:0000256" key="3">
    <source>
        <dbReference type="ARBA" id="ARBA00022695"/>
    </source>
</evidence>
<sequence>MSSLSSLVPSKMTTEGNAIENWNFFKDEWQNYVIASGLDKKDEGVRVATLKCLLGRETSQILKNLKLTDQQLGQATEIISALDGFFLPAVNVIYERYVFGSAAQNESEKIDQYVARLRHLSSTCEYKAMEDEMIRDRLVLGIRDEETKKQLLSDPKLTLTSAIRTCRVNELASAQMKTIIHSPGVSEQVSKVTSRNRRRTRPKNSERRSPKQVRCKYCGSYHKHDRRSCPAHGQQCRRCKKYDHFEAVCETASSQGRKSSKFHRPVKQLEEEDDTGSEASDRSYLSSDMFKIEALNTINGKAKRKWVAKLDFFCEDQVKSIECQLDSGATINVVDISVLRKAFGKRAKVKPSDTTIRCFGGTTIKPIGETTIAVASKQASCDLIFQVVSNSSKGSEIPLISAESCEKLGLVKLTQDVKLVRVDDSAEDIMRKYKHVFTGVGCLEGEISLSVDPSVEPVKQKPRRIPVPLRDEVKQKLDEMVKHQIIAKETGPTDWTSNLVIVKTPKKLRLCLDPLHLNQALRRTEYEIPTIESVLPELNGARYFSVVDTKDGFWNIKLDEKSSKLTTFWTPFGRYRFLRLPFGLNVSTDIYQCRLHEVFAGIKDTIVIQDDILVIGRGKNDEEASRNHDRVLEELLEGAKQANLKFNKEKVKLKQRSVRYMGHIITSEGLKADPSIKEAIKQMKYPMDVTEVKSFIGMATYLSKFVPHLTALCEPLRILTKKDQEWVFGEEQKRAVDRVKAVISESPVLAYFDPKKPIVLQSDASCKGLGAVIMQNGRPVAYASRSLRDSERNFAQIEKECLSILFACERFSQFIVGCGKITAFTDHRPLETIFKKSILKAPTRLQRMMMRLQRYNLDVKFISGSKMHLADALSRMQLSDSTQESRLDEVYAVDDIYEELESIQIPDNLNISQVSLSRVRQETATDDTLPLLASVIKEGWPATKDRLPASLCEFWDYKHELIVQNGIVFKGNKIVVPRALRSEFIKKIHLCHLGQSASIRRARDTLYWPSMTAQIKDTIRSCSTCQELAPSQAKTPMKSHEIPSLPWERVSMDTFEFEKKQFIVLVDSYSDYFEIGKLPNITAQALIKFCKKQFGRHGIPQVLVSDNAPQMIGSEFRHFAKEWEFLHSTSSPHHSRGNGKAESAVKIAKTMMKKCKKDKSDFDAALLEWRNTPTEGMSSSPVQRLMSRRTRTRIPTSDKLLIPEVVPEVQDMITNKRRRSKYHYDKTAKPLPRLEIGQNVLVRSTDRKTWTRGEIESAQGHGASYNVNVDGKTFRRDRTWLKPDQSPPRLPRTSVKVQQASPSPIRERLSPARAAETTRGRCSNATQTSPKASTSPPKSKGSSTPKESSNTPTVPGTSKPRPSSSAPKERPAVSKYGRKLVQTRKLVYKD</sequence>
<dbReference type="Pfam" id="PF00665">
    <property type="entry name" value="rve"/>
    <property type="match status" value="1"/>
</dbReference>
<keyword evidence="2" id="KW-0808">Transferase</keyword>
<keyword evidence="12" id="KW-1185">Reference proteome</keyword>
<proteinExistence type="predicted"/>
<keyword evidence="4" id="KW-0540">Nuclease</keyword>
<feature type="domain" description="Reverse transcriptase" evidence="9">
    <location>
        <begin position="483"/>
        <end position="665"/>
    </location>
</feature>
<feature type="compositionally biased region" description="Low complexity" evidence="8">
    <location>
        <begin position="1326"/>
        <end position="1349"/>
    </location>
</feature>
<dbReference type="Pfam" id="PF17921">
    <property type="entry name" value="Integrase_H2C2"/>
    <property type="match status" value="1"/>
</dbReference>
<feature type="domain" description="Integrase catalytic" evidence="10">
    <location>
        <begin position="1042"/>
        <end position="1238"/>
    </location>
</feature>
<dbReference type="PROSITE" id="PS50994">
    <property type="entry name" value="INTEGRASE"/>
    <property type="match status" value="1"/>
</dbReference>
<evidence type="ECO:0000256" key="4">
    <source>
        <dbReference type="ARBA" id="ARBA00022722"/>
    </source>
</evidence>
<dbReference type="SUPFAM" id="SSF56672">
    <property type="entry name" value="DNA/RNA polymerases"/>
    <property type="match status" value="1"/>
</dbReference>
<evidence type="ECO:0000256" key="6">
    <source>
        <dbReference type="ARBA" id="ARBA00022801"/>
    </source>
</evidence>
<dbReference type="InterPro" id="IPR001584">
    <property type="entry name" value="Integrase_cat-core"/>
</dbReference>
<feature type="region of interest" description="Disordered" evidence="8">
    <location>
        <begin position="1279"/>
        <end position="1390"/>
    </location>
</feature>
<dbReference type="InterPro" id="IPR012337">
    <property type="entry name" value="RNaseH-like_sf"/>
</dbReference>
<name>A0ABN7A9M1_9HEMI</name>
<feature type="compositionally biased region" description="Polar residues" evidence="8">
    <location>
        <begin position="1350"/>
        <end position="1366"/>
    </location>
</feature>
<dbReference type="Gene3D" id="3.30.420.10">
    <property type="entry name" value="Ribonuclease H-like superfamily/Ribonuclease H"/>
    <property type="match status" value="1"/>
</dbReference>
<evidence type="ECO:0000313" key="12">
    <source>
        <dbReference type="Proteomes" id="UP001307889"/>
    </source>
</evidence>
<accession>A0ABN7A9M1</accession>
<dbReference type="InterPro" id="IPR050951">
    <property type="entry name" value="Retrovirus_Pol_polyprotein"/>
</dbReference>
<dbReference type="Proteomes" id="UP001307889">
    <property type="component" value="Chromosome 1"/>
</dbReference>
<dbReference type="InterPro" id="IPR000477">
    <property type="entry name" value="RT_dom"/>
</dbReference>
<keyword evidence="6" id="KW-0378">Hydrolase</keyword>
<dbReference type="EC" id="2.7.7.49" evidence="1"/>
<keyword evidence="5" id="KW-0255">Endonuclease</keyword>
<evidence type="ECO:0000259" key="10">
    <source>
        <dbReference type="PROSITE" id="PS50994"/>
    </source>
</evidence>
<dbReference type="CDD" id="cd09274">
    <property type="entry name" value="RNase_HI_RT_Ty3"/>
    <property type="match status" value="1"/>
</dbReference>
<dbReference type="PANTHER" id="PTHR37984">
    <property type="entry name" value="PROTEIN CBG26694"/>
    <property type="match status" value="1"/>
</dbReference>
<keyword evidence="3" id="KW-0548">Nucleotidyltransferase</keyword>
<dbReference type="InterPro" id="IPR036397">
    <property type="entry name" value="RNaseH_sf"/>
</dbReference>